<gene>
    <name evidence="1" type="ORF">Acy02nite_79990</name>
</gene>
<sequence>MDQMRLRFDGWIAGLGLTGGPRLVVGHWPESPFGPISDVMVEHRDGRRVLFAPAADVAEFIAATYSFDQVHVVPTAVRRHGPAWTVTAGPLTLRFTVGGRGALGGLLRAVPPPLARRLWWVRLIGAPARLLQGVRTYGSAGNGRREWYAAQDLHRITTAAGTLDGVDLGHLTAVDPPVRFGFGSTPHFPALVRVTTTVELPPAPTPDSPLHRGFPG</sequence>
<organism evidence="1 2">
    <name type="scientific">Actinoplanes cyaneus</name>
    <dbReference type="NCBI Taxonomy" id="52696"/>
    <lineage>
        <taxon>Bacteria</taxon>
        <taxon>Bacillati</taxon>
        <taxon>Actinomycetota</taxon>
        <taxon>Actinomycetes</taxon>
        <taxon>Micromonosporales</taxon>
        <taxon>Micromonosporaceae</taxon>
        <taxon>Actinoplanes</taxon>
    </lineage>
</organism>
<proteinExistence type="predicted"/>
<name>A0A919MA40_9ACTN</name>
<comment type="caution">
    <text evidence="1">The sequence shown here is derived from an EMBL/GenBank/DDBJ whole genome shotgun (WGS) entry which is preliminary data.</text>
</comment>
<evidence type="ECO:0000313" key="1">
    <source>
        <dbReference type="EMBL" id="GID70118.1"/>
    </source>
</evidence>
<keyword evidence="2" id="KW-1185">Reference proteome</keyword>
<evidence type="ECO:0000313" key="2">
    <source>
        <dbReference type="Proteomes" id="UP000619479"/>
    </source>
</evidence>
<dbReference type="Proteomes" id="UP000619479">
    <property type="component" value="Unassembled WGS sequence"/>
</dbReference>
<reference evidence="1" key="1">
    <citation type="submission" date="2021-01" db="EMBL/GenBank/DDBJ databases">
        <title>Whole genome shotgun sequence of Actinoplanes cyaneus NBRC 14990.</title>
        <authorList>
            <person name="Komaki H."/>
            <person name="Tamura T."/>
        </authorList>
    </citation>
    <scope>NUCLEOTIDE SEQUENCE</scope>
    <source>
        <strain evidence="1">NBRC 14990</strain>
    </source>
</reference>
<protein>
    <submittedName>
        <fullName evidence="1">Uncharacterized protein</fullName>
    </submittedName>
</protein>
<accession>A0A919MA40</accession>
<dbReference type="EMBL" id="BOMH01000071">
    <property type="protein sequence ID" value="GID70118.1"/>
    <property type="molecule type" value="Genomic_DNA"/>
</dbReference>
<dbReference type="AlphaFoldDB" id="A0A919MA40"/>
<dbReference type="RefSeq" id="WP_203753482.1">
    <property type="nucleotide sequence ID" value="NZ_BAAAUC010000032.1"/>
</dbReference>